<accession>A0ABS9YPV6</accession>
<protein>
    <recommendedName>
        <fullName evidence="4">Lipoprotein</fullName>
    </recommendedName>
</protein>
<reference evidence="2" key="1">
    <citation type="submission" date="2022-03" db="EMBL/GenBank/DDBJ databases">
        <title>Streptomyces 7R015 and 7R016 isolated from Barleria lupulina in Thailand.</title>
        <authorList>
            <person name="Kanchanasin P."/>
            <person name="Phongsopitanun W."/>
            <person name="Tanasupawat S."/>
        </authorList>
    </citation>
    <scope>NUCLEOTIDE SEQUENCE</scope>
    <source>
        <strain evidence="2">7R015</strain>
    </source>
</reference>
<evidence type="ECO:0008006" key="4">
    <source>
        <dbReference type="Google" id="ProtNLM"/>
    </source>
</evidence>
<feature type="signal peptide" evidence="1">
    <location>
        <begin position="1"/>
        <end position="24"/>
    </location>
</feature>
<keyword evidence="1" id="KW-0732">Signal</keyword>
<dbReference type="PROSITE" id="PS51257">
    <property type="entry name" value="PROKAR_LIPOPROTEIN"/>
    <property type="match status" value="1"/>
</dbReference>
<proteinExistence type="predicted"/>
<dbReference type="RefSeq" id="WP_242777464.1">
    <property type="nucleotide sequence ID" value="NZ_JALDAY010000020.1"/>
</dbReference>
<evidence type="ECO:0000256" key="1">
    <source>
        <dbReference type="SAM" id="SignalP"/>
    </source>
</evidence>
<gene>
    <name evidence="2" type="ORF">MQP27_46980</name>
</gene>
<feature type="chain" id="PRO_5046625699" description="Lipoprotein" evidence="1">
    <location>
        <begin position="25"/>
        <end position="178"/>
    </location>
</feature>
<comment type="caution">
    <text evidence="2">The sequence shown here is derived from an EMBL/GenBank/DDBJ whole genome shotgun (WGS) entry which is preliminary data.</text>
</comment>
<keyword evidence="3" id="KW-1185">Reference proteome</keyword>
<dbReference type="EMBL" id="JALDAY010000020">
    <property type="protein sequence ID" value="MCI3278636.1"/>
    <property type="molecule type" value="Genomic_DNA"/>
</dbReference>
<evidence type="ECO:0000313" key="2">
    <source>
        <dbReference type="EMBL" id="MCI3278636.1"/>
    </source>
</evidence>
<name>A0ABS9YPV6_9ACTN</name>
<organism evidence="2 3">
    <name type="scientific">Streptomyces cylindrosporus</name>
    <dbReference type="NCBI Taxonomy" id="2927583"/>
    <lineage>
        <taxon>Bacteria</taxon>
        <taxon>Bacillati</taxon>
        <taxon>Actinomycetota</taxon>
        <taxon>Actinomycetes</taxon>
        <taxon>Kitasatosporales</taxon>
        <taxon>Streptomycetaceae</taxon>
        <taxon>Streptomyces</taxon>
    </lineage>
</organism>
<dbReference type="Proteomes" id="UP001165269">
    <property type="component" value="Unassembled WGS sequence"/>
</dbReference>
<evidence type="ECO:0000313" key="3">
    <source>
        <dbReference type="Proteomes" id="UP001165269"/>
    </source>
</evidence>
<sequence>MSPVIHRRFRTGLPVVLASTSLLAAGCVLGPSDPEDTPVNGVRAEGSTFVVKVSRCSTDKLRRVEVTDFDDTSDNPRLLWWASDPTTPSAREGIARLWTGEGFAHHAPKPAESAVPRNVEVDYIFSTGDGYGDVFSPRKVSKAKLKTGQFWTSNGPMTAEEIDAQLACTSDSAEPNQS</sequence>